<dbReference type="AlphaFoldDB" id="A0A9W6Z7I1"/>
<evidence type="ECO:0000313" key="2">
    <source>
        <dbReference type="EMBL" id="GMG56031.1"/>
    </source>
</evidence>
<dbReference type="GO" id="GO:0051015">
    <property type="term" value="F:actin filament binding"/>
    <property type="evidence" value="ECO:0007669"/>
    <property type="project" value="TreeGrafter"/>
</dbReference>
<protein>
    <submittedName>
        <fullName evidence="2">Unnamed protein product</fullName>
    </submittedName>
</protein>
<dbReference type="PANTHER" id="PTHR14149">
    <property type="entry name" value="RAS GTPASE-ACTIVATING PROTEIN WITH IQ MOTIF"/>
    <property type="match status" value="1"/>
</dbReference>
<dbReference type="InterPro" id="IPR000593">
    <property type="entry name" value="RasGAP_C"/>
</dbReference>
<dbReference type="OrthoDB" id="775356at2759"/>
<dbReference type="GO" id="GO:1903479">
    <property type="term" value="P:mitotic actomyosin contractile ring assembly actin filament organization"/>
    <property type="evidence" value="ECO:0007669"/>
    <property type="project" value="TreeGrafter"/>
</dbReference>
<dbReference type="GO" id="GO:0005096">
    <property type="term" value="F:GTPase activator activity"/>
    <property type="evidence" value="ECO:0007669"/>
    <property type="project" value="TreeGrafter"/>
</dbReference>
<dbReference type="PROSITE" id="PS50018">
    <property type="entry name" value="RAS_GTPASE_ACTIV_2"/>
    <property type="match status" value="1"/>
</dbReference>
<gene>
    <name evidence="2" type="ORF">Amon01_000810000</name>
</gene>
<evidence type="ECO:0000259" key="1">
    <source>
        <dbReference type="PROSITE" id="PS50018"/>
    </source>
</evidence>
<name>A0A9W6Z7I1_AMBMO</name>
<dbReference type="EMBL" id="BSXU01006657">
    <property type="protein sequence ID" value="GMG56031.1"/>
    <property type="molecule type" value="Genomic_DNA"/>
</dbReference>
<comment type="caution">
    <text evidence="2">The sequence shown here is derived from an EMBL/GenBank/DDBJ whole genome shotgun (WGS) entry which is preliminary data.</text>
</comment>
<evidence type="ECO:0000313" key="3">
    <source>
        <dbReference type="Proteomes" id="UP001165063"/>
    </source>
</evidence>
<dbReference type="Gene3D" id="1.10.506.10">
    <property type="entry name" value="GTPase Activation - p120gap, domain 1"/>
    <property type="match status" value="1"/>
</dbReference>
<proteinExistence type="predicted"/>
<dbReference type="GO" id="GO:0005516">
    <property type="term" value="F:calmodulin binding"/>
    <property type="evidence" value="ECO:0007669"/>
    <property type="project" value="TreeGrafter"/>
</dbReference>
<dbReference type="InterPro" id="IPR008936">
    <property type="entry name" value="Rho_GTPase_activation_prot"/>
</dbReference>
<sequence length="503" mass="58096">MKNRQSLDCAMKHFEMLLSAYINLPQQRLFAKNFLGDCVLRVTGDDEAWYEPDPTAIFKALLTKAEINGEISLKSMDDLKTQDPIDDPETRNQFVQNLTGLREAVFDITKRIERSIEGLPLFIRCVCKEIYLQLKKEYPGEPERFYLSSIGTIFIKSYITPMFITPENYGVHLSSLNDPELARNNLLEVAKVLNQLVLMRPFGSSNAFLQPLNPFLEEFIEGIREILKDLIDIEMIDECYQMSVYDDVSSNVKPMLRLSTDEILEVLELIKNEIDITAPEKNNLLRYIMLEINELVGSTHNKLGKGMIDLKLEPVAESSDSHDVEMKALLLEAKRYIIYILQIQNGEDLLDLLLSEITPTDEFKFRELAKAERKRLSSSNVESAFEKEALNEIFNSTFPQVKKRAIELILSLERMGALTRNDGYQELLNDIAFDIKTVKSQKEERDRQFRVVIDTLTKLKQKERTCAKVYNSYINDIDNAMFKLQRRKDIYPSLDTVDTHLNT</sequence>
<dbReference type="GO" id="GO:0110085">
    <property type="term" value="C:mitotic actomyosin contractile ring"/>
    <property type="evidence" value="ECO:0007669"/>
    <property type="project" value="TreeGrafter"/>
</dbReference>
<dbReference type="Pfam" id="PF00616">
    <property type="entry name" value="RasGAP"/>
    <property type="match status" value="1"/>
</dbReference>
<dbReference type="Proteomes" id="UP001165063">
    <property type="component" value="Unassembled WGS sequence"/>
</dbReference>
<dbReference type="InterPro" id="IPR001936">
    <property type="entry name" value="RasGAP_dom"/>
</dbReference>
<dbReference type="PANTHER" id="PTHR14149:SF14">
    <property type="entry name" value="CALPONIN-HOMOLOGY (CH) DOMAIN-CONTAINING PROTEIN"/>
    <property type="match status" value="1"/>
</dbReference>
<dbReference type="Pfam" id="PF03836">
    <property type="entry name" value="RasGAP_C"/>
    <property type="match status" value="1"/>
</dbReference>
<reference evidence="2" key="1">
    <citation type="submission" date="2023-04" db="EMBL/GenBank/DDBJ databases">
        <title>Ambrosiozyma monospora NBRC 1965.</title>
        <authorList>
            <person name="Ichikawa N."/>
            <person name="Sato H."/>
            <person name="Tonouchi N."/>
        </authorList>
    </citation>
    <scope>NUCLEOTIDE SEQUENCE</scope>
    <source>
        <strain evidence="2">NBRC 1965</strain>
    </source>
</reference>
<feature type="domain" description="Ras-GAP" evidence="1">
    <location>
        <begin position="1"/>
        <end position="198"/>
    </location>
</feature>
<keyword evidence="3" id="KW-1185">Reference proteome</keyword>
<organism evidence="2 3">
    <name type="scientific">Ambrosiozyma monospora</name>
    <name type="common">Yeast</name>
    <name type="synonym">Endomycopsis monosporus</name>
    <dbReference type="NCBI Taxonomy" id="43982"/>
    <lineage>
        <taxon>Eukaryota</taxon>
        <taxon>Fungi</taxon>
        <taxon>Dikarya</taxon>
        <taxon>Ascomycota</taxon>
        <taxon>Saccharomycotina</taxon>
        <taxon>Pichiomycetes</taxon>
        <taxon>Pichiales</taxon>
        <taxon>Pichiaceae</taxon>
        <taxon>Ambrosiozyma</taxon>
    </lineage>
</organism>
<accession>A0A9W6Z7I1</accession>
<dbReference type="SUPFAM" id="SSF48350">
    <property type="entry name" value="GTPase activation domain, GAP"/>
    <property type="match status" value="1"/>
</dbReference>